<evidence type="ECO:0000256" key="2">
    <source>
        <dbReference type="ARBA" id="ARBA00004127"/>
    </source>
</evidence>
<dbReference type="Proteomes" id="UP000036367">
    <property type="component" value="Unassembled WGS sequence"/>
</dbReference>
<evidence type="ECO:0000256" key="7">
    <source>
        <dbReference type="SAM" id="Coils"/>
    </source>
</evidence>
<feature type="transmembrane region" description="Helical" evidence="9">
    <location>
        <begin position="258"/>
        <end position="277"/>
    </location>
</feature>
<protein>
    <recommendedName>
        <fullName evidence="10">Peptidase M50 domain-containing protein</fullName>
    </recommendedName>
</protein>
<dbReference type="GO" id="GO:0031293">
    <property type="term" value="P:membrane protein intracellular domain proteolysis"/>
    <property type="evidence" value="ECO:0007669"/>
    <property type="project" value="TreeGrafter"/>
</dbReference>
<keyword evidence="7" id="KW-0175">Coiled coil</keyword>
<evidence type="ECO:0000256" key="6">
    <source>
        <dbReference type="ARBA" id="ARBA00023136"/>
    </source>
</evidence>
<evidence type="ECO:0000256" key="3">
    <source>
        <dbReference type="ARBA" id="ARBA00007931"/>
    </source>
</evidence>
<feature type="domain" description="Peptidase M50" evidence="10">
    <location>
        <begin position="272"/>
        <end position="421"/>
    </location>
</feature>
<feature type="region of interest" description="Disordered" evidence="8">
    <location>
        <begin position="1"/>
        <end position="34"/>
    </location>
</feature>
<dbReference type="Pfam" id="PF02163">
    <property type="entry name" value="Peptidase_M50"/>
    <property type="match status" value="1"/>
</dbReference>
<feature type="transmembrane region" description="Helical" evidence="9">
    <location>
        <begin position="327"/>
        <end position="346"/>
    </location>
</feature>
<feature type="transmembrane region" description="Helical" evidence="9">
    <location>
        <begin position="499"/>
        <end position="517"/>
    </location>
</feature>
<evidence type="ECO:0000256" key="1">
    <source>
        <dbReference type="ARBA" id="ARBA00001947"/>
    </source>
</evidence>
<comment type="similarity">
    <text evidence="3">Belongs to the peptidase M50B family.</text>
</comment>
<keyword evidence="6 9" id="KW-0472">Membrane</keyword>
<evidence type="ECO:0000259" key="10">
    <source>
        <dbReference type="Pfam" id="PF02163"/>
    </source>
</evidence>
<dbReference type="EMBL" id="LECT01000053">
    <property type="protein sequence ID" value="KLU01564.1"/>
    <property type="molecule type" value="Genomic_DNA"/>
</dbReference>
<feature type="compositionally biased region" description="Polar residues" evidence="8">
    <location>
        <begin position="124"/>
        <end position="145"/>
    </location>
</feature>
<feature type="transmembrane region" description="Helical" evidence="9">
    <location>
        <begin position="225"/>
        <end position="246"/>
    </location>
</feature>
<evidence type="ECO:0000256" key="4">
    <source>
        <dbReference type="ARBA" id="ARBA00022692"/>
    </source>
</evidence>
<evidence type="ECO:0000256" key="5">
    <source>
        <dbReference type="ARBA" id="ARBA00022989"/>
    </source>
</evidence>
<feature type="region of interest" description="Disordered" evidence="8">
    <location>
        <begin position="124"/>
        <end position="147"/>
    </location>
</feature>
<accession>A0A0J1E7W7</accession>
<keyword evidence="12" id="KW-1185">Reference proteome</keyword>
<feature type="transmembrane region" description="Helical" evidence="9">
    <location>
        <begin position="182"/>
        <end position="205"/>
    </location>
</feature>
<comment type="subcellular location">
    <subcellularLocation>
        <location evidence="2">Endomembrane system</location>
        <topology evidence="2">Multi-pass membrane protein</topology>
    </subcellularLocation>
</comment>
<feature type="transmembrane region" description="Helical" evidence="9">
    <location>
        <begin position="352"/>
        <end position="371"/>
    </location>
</feature>
<feature type="transmembrane region" description="Helical" evidence="9">
    <location>
        <begin position="459"/>
        <end position="478"/>
    </location>
</feature>
<evidence type="ECO:0000313" key="12">
    <source>
        <dbReference type="Proteomes" id="UP000036367"/>
    </source>
</evidence>
<evidence type="ECO:0000313" key="11">
    <source>
        <dbReference type="EMBL" id="KLU01564.1"/>
    </source>
</evidence>
<organism evidence="11 12">
    <name type="scientific">Rhodopirellula islandica</name>
    <dbReference type="NCBI Taxonomy" id="595434"/>
    <lineage>
        <taxon>Bacteria</taxon>
        <taxon>Pseudomonadati</taxon>
        <taxon>Planctomycetota</taxon>
        <taxon>Planctomycetia</taxon>
        <taxon>Pirellulales</taxon>
        <taxon>Pirellulaceae</taxon>
        <taxon>Rhodopirellula</taxon>
    </lineage>
</organism>
<comment type="cofactor">
    <cofactor evidence="1">
        <name>Zn(2+)</name>
        <dbReference type="ChEBI" id="CHEBI:29105"/>
    </cofactor>
</comment>
<feature type="coiled-coil region" evidence="7">
    <location>
        <begin position="600"/>
        <end position="627"/>
    </location>
</feature>
<dbReference type="PANTHER" id="PTHR13325">
    <property type="entry name" value="PROTEASE M50 MEMBRANE-BOUND TRANSCRIPTION FACTOR SITE 2 PROTEASE"/>
    <property type="match status" value="1"/>
</dbReference>
<dbReference type="GO" id="GO:0016020">
    <property type="term" value="C:membrane"/>
    <property type="evidence" value="ECO:0007669"/>
    <property type="project" value="InterPro"/>
</dbReference>
<dbReference type="InterPro" id="IPR001193">
    <property type="entry name" value="MBTPS2"/>
</dbReference>
<feature type="transmembrane region" description="Helical" evidence="9">
    <location>
        <begin position="429"/>
        <end position="453"/>
    </location>
</feature>
<dbReference type="PANTHER" id="PTHR13325:SF3">
    <property type="entry name" value="MEMBRANE-BOUND TRANSCRIPTION FACTOR SITE-2 PROTEASE"/>
    <property type="match status" value="1"/>
</dbReference>
<dbReference type="AlphaFoldDB" id="A0A0J1E7W7"/>
<feature type="transmembrane region" description="Helical" evidence="9">
    <location>
        <begin position="297"/>
        <end position="315"/>
    </location>
</feature>
<evidence type="ECO:0000256" key="8">
    <source>
        <dbReference type="SAM" id="MobiDB-lite"/>
    </source>
</evidence>
<feature type="compositionally biased region" description="Basic and acidic residues" evidence="8">
    <location>
        <begin position="1"/>
        <end position="16"/>
    </location>
</feature>
<dbReference type="GO" id="GO:0012505">
    <property type="term" value="C:endomembrane system"/>
    <property type="evidence" value="ECO:0007669"/>
    <property type="project" value="UniProtKB-SubCell"/>
</dbReference>
<dbReference type="GO" id="GO:0005737">
    <property type="term" value="C:cytoplasm"/>
    <property type="evidence" value="ECO:0007669"/>
    <property type="project" value="TreeGrafter"/>
</dbReference>
<dbReference type="SUPFAM" id="SSF111369">
    <property type="entry name" value="HlyD-like secretion proteins"/>
    <property type="match status" value="1"/>
</dbReference>
<sequence>MDDRMVKPNQVAHDEMQTAGPASVEPSGPPASMTAPKVRLDSDLEFNVCEVAGVTVVRAAHAGTGKHFQFGAAEHHVAMLLDGQRSTTEIIAQAEQDGLDWSAEDIADFIAVLVAQKIAIAEQTPASTPPSCNSPASEPGQQVETSVPPADAMNASVDLDSLGESTPEPTADSKRNRWSPWLIGKLASCIAPLIKVCSWLISLRFPLINANAPANAALPVMRPLFSIHGVVIAGSFISVSMVFALFHRKQLTAELMRIFDSQMWVGMLALWCVLKLIHELGHAVSARWHGVQVGKAGVMFFLFAPLAYVDVTNAWRLPNRQSRASIAMAGVYLELLIASVAYWVWCWHPTEFVAHVAAQIFFIAGPATLLVNANPLLRLDGYYVLSDWTDIPNLREQGRKLFGGWLQTKLFAMHGPSCKLSGWRRGFAACHAAASVVFQMVWMGGLIVVVSMWAGPVGLLVAMAAILLWVMLPSLQFAKKVWNYTDSSETFSKWSHRRRAIWTCVTFSFLGQFVVTLPSPLSRPVPVVVRFADDQILRSPIDGFVDRVVMQTGEAVMAGQVILELADHELVAQRDATQLELESEEIKWQRHEGLGELGLAEAARQKAESLRRSLEELNAQVDSLRVVAQRDGEILTTDMQDLKGAYVRVGEELVHVGVRQRMELLVSVGDSDLDAYRSTLQKAEPMQVLLRGGEIIEVYPEKLQPRASRQIPHPALAATVDGPLPVAPAKTRSESSDPYELLTPRFQSIVTLSPAVSHRVHAGETGRMALRDQRSLGRRFWEWLAQDAS</sequence>
<dbReference type="STRING" id="595434.RISK_006411"/>
<comment type="caution">
    <text evidence="11">The sequence shown here is derived from an EMBL/GenBank/DDBJ whole genome shotgun (WGS) entry which is preliminary data.</text>
</comment>
<keyword evidence="4 9" id="KW-0812">Transmembrane</keyword>
<gene>
    <name evidence="11" type="ORF">RISK_006411</name>
</gene>
<keyword evidence="5 9" id="KW-1133">Transmembrane helix</keyword>
<reference evidence="11" key="1">
    <citation type="submission" date="2015-05" db="EMBL/GenBank/DDBJ databases">
        <title>Permanent draft genome of Rhodopirellula islandicus K833.</title>
        <authorList>
            <person name="Kizina J."/>
            <person name="Richter M."/>
            <person name="Glockner F.O."/>
            <person name="Harder J."/>
        </authorList>
    </citation>
    <scope>NUCLEOTIDE SEQUENCE [LARGE SCALE GENOMIC DNA]</scope>
    <source>
        <strain evidence="11">K833</strain>
    </source>
</reference>
<proteinExistence type="inferred from homology"/>
<name>A0A0J1E7W7_RHOIS</name>
<dbReference type="GO" id="GO:0004222">
    <property type="term" value="F:metalloendopeptidase activity"/>
    <property type="evidence" value="ECO:0007669"/>
    <property type="project" value="InterPro"/>
</dbReference>
<dbReference type="InterPro" id="IPR008915">
    <property type="entry name" value="Peptidase_M50"/>
</dbReference>
<evidence type="ECO:0000256" key="9">
    <source>
        <dbReference type="SAM" id="Phobius"/>
    </source>
</evidence>
<dbReference type="PATRIC" id="fig|595434.4.peg.6094"/>